<reference evidence="4" key="1">
    <citation type="submission" date="2018-03" db="EMBL/GenBank/DDBJ databases">
        <title>A galectin gene in razor clam Sinonovacula constricta: Tend to identify gram-negative bacteria.</title>
        <authorList>
            <person name="Bai Y.Y."/>
            <person name="Niu D.D."/>
            <person name="Li Y.Y."/>
            <person name="Peng M.M."/>
            <person name="Lan T.T."/>
            <person name="Bai Y.Y."/>
            <person name="Li J.J."/>
        </authorList>
    </citation>
    <scope>NUCLEOTIDE SEQUENCE</scope>
</reference>
<dbReference type="InterPro" id="IPR001079">
    <property type="entry name" value="Galectin_CRD"/>
</dbReference>
<dbReference type="SUPFAM" id="SSF49899">
    <property type="entry name" value="Concanavalin A-like lectins/glucanases"/>
    <property type="match status" value="1"/>
</dbReference>
<dbReference type="InterPro" id="IPR044156">
    <property type="entry name" value="Galectin-like"/>
</dbReference>
<sequence>MGTHRQRLYHSSTVLTHPTPTTMVKVIESPEVPFVHFMDTDWIQRIYIKGKAPAGGSRFTVYLQRGSESEPDEVAFVFDARFNFGECHKKIVTNHKREGNWGSEEDGDCPFPFEEEQDFKIKIVVEDDSFKVYVNGEKLLEYEQKLSMKTINCIRIENDVVLDQVKLK</sequence>
<dbReference type="InterPro" id="IPR013320">
    <property type="entry name" value="ConA-like_dom_sf"/>
</dbReference>
<gene>
    <name evidence="4" type="primary">Gal2</name>
</gene>
<dbReference type="AlphaFoldDB" id="A0A3R5VPR7"/>
<name>A0A3R5VPR7_SINCO</name>
<dbReference type="SMART" id="SM00908">
    <property type="entry name" value="Gal-bind_lectin"/>
    <property type="match status" value="1"/>
</dbReference>
<evidence type="ECO:0000256" key="1">
    <source>
        <dbReference type="ARBA" id="ARBA00022734"/>
    </source>
</evidence>
<dbReference type="Pfam" id="PF00337">
    <property type="entry name" value="Gal-bind_lectin"/>
    <property type="match status" value="1"/>
</dbReference>
<dbReference type="GO" id="GO:0030246">
    <property type="term" value="F:carbohydrate binding"/>
    <property type="evidence" value="ECO:0007669"/>
    <property type="project" value="UniProtKB-UniRule"/>
</dbReference>
<organism evidence="4">
    <name type="scientific">Sinonovacula constricta</name>
    <name type="common">Razor clam</name>
    <dbReference type="NCBI Taxonomy" id="98310"/>
    <lineage>
        <taxon>Eukaryota</taxon>
        <taxon>Metazoa</taxon>
        <taxon>Spiralia</taxon>
        <taxon>Lophotrochozoa</taxon>
        <taxon>Mollusca</taxon>
        <taxon>Bivalvia</taxon>
        <taxon>Autobranchia</taxon>
        <taxon>Heteroconchia</taxon>
        <taxon>Euheterodonta</taxon>
        <taxon>Imparidentia</taxon>
        <taxon>Neoheterodontei</taxon>
        <taxon>Cardiida</taxon>
        <taxon>Tellinoidea</taxon>
        <taxon>Solecurtidae</taxon>
        <taxon>Sinonovacula</taxon>
    </lineage>
</organism>
<keyword evidence="1 2" id="KW-0430">Lectin</keyword>
<evidence type="ECO:0000259" key="3">
    <source>
        <dbReference type="PROSITE" id="PS51304"/>
    </source>
</evidence>
<accession>A0A3R5VPR7</accession>
<evidence type="ECO:0000256" key="2">
    <source>
        <dbReference type="RuleBase" id="RU102079"/>
    </source>
</evidence>
<dbReference type="PANTHER" id="PTHR11346:SF147">
    <property type="entry name" value="GALECTIN"/>
    <property type="match status" value="1"/>
</dbReference>
<dbReference type="PANTHER" id="PTHR11346">
    <property type="entry name" value="GALECTIN"/>
    <property type="match status" value="1"/>
</dbReference>
<feature type="domain" description="Galectin" evidence="3">
    <location>
        <begin position="32"/>
        <end position="168"/>
    </location>
</feature>
<proteinExistence type="evidence at transcript level"/>
<protein>
    <recommendedName>
        <fullName evidence="2">Galectin</fullName>
    </recommendedName>
</protein>
<dbReference type="CDD" id="cd00070">
    <property type="entry name" value="GLECT"/>
    <property type="match status" value="1"/>
</dbReference>
<dbReference type="EMBL" id="MH046789">
    <property type="protein sequence ID" value="QAA78614.1"/>
    <property type="molecule type" value="mRNA"/>
</dbReference>
<dbReference type="PROSITE" id="PS51304">
    <property type="entry name" value="GALECTIN"/>
    <property type="match status" value="1"/>
</dbReference>
<dbReference type="Gene3D" id="2.60.120.200">
    <property type="match status" value="1"/>
</dbReference>
<evidence type="ECO:0000313" key="4">
    <source>
        <dbReference type="EMBL" id="QAA78614.1"/>
    </source>
</evidence>
<dbReference type="SMART" id="SM00276">
    <property type="entry name" value="GLECT"/>
    <property type="match status" value="1"/>
</dbReference>